<dbReference type="PANTHER" id="PTHR22803">
    <property type="entry name" value="MANNOSE, PHOSPHOLIPASE, LECTIN RECEPTOR RELATED"/>
    <property type="match status" value="1"/>
</dbReference>
<keyword evidence="1" id="KW-1015">Disulfide bond</keyword>
<protein>
    <submittedName>
        <fullName evidence="4 5">C-type lectin</fullName>
    </submittedName>
</protein>
<feature type="domain" description="C-type lectin" evidence="3">
    <location>
        <begin position="38"/>
        <end position="164"/>
    </location>
</feature>
<dbReference type="SMR" id="A0A451ET88"/>
<accession>A0A451ET88</accession>
<evidence type="ECO:0000256" key="2">
    <source>
        <dbReference type="SAM" id="SignalP"/>
    </source>
</evidence>
<evidence type="ECO:0000313" key="5">
    <source>
        <dbReference type="EMBL" id="QLF99879.1"/>
    </source>
</evidence>
<dbReference type="GO" id="GO:0030246">
    <property type="term" value="F:carbohydrate binding"/>
    <property type="evidence" value="ECO:0007669"/>
    <property type="project" value="UniProtKB-KW"/>
</dbReference>
<dbReference type="AlphaFoldDB" id="A0A451ET88"/>
<name>A0A451ET88_RUDPH</name>
<dbReference type="CDD" id="cd00037">
    <property type="entry name" value="CLECT"/>
    <property type="match status" value="1"/>
</dbReference>
<keyword evidence="4" id="KW-0430">Lectin</keyword>
<feature type="chain" id="PRO_5033432930" evidence="2">
    <location>
        <begin position="21"/>
        <end position="175"/>
    </location>
</feature>
<dbReference type="SMART" id="SM00034">
    <property type="entry name" value="CLECT"/>
    <property type="match status" value="1"/>
</dbReference>
<evidence type="ECO:0000256" key="1">
    <source>
        <dbReference type="ARBA" id="ARBA00023157"/>
    </source>
</evidence>
<dbReference type="InterPro" id="IPR016187">
    <property type="entry name" value="CTDL_fold"/>
</dbReference>
<dbReference type="EMBL" id="MH107139">
    <property type="protein sequence ID" value="AZS54110.1"/>
    <property type="molecule type" value="mRNA"/>
</dbReference>
<reference evidence="5" key="2">
    <citation type="submission" date="2019-11" db="EMBL/GenBank/DDBJ databases">
        <authorList>
            <person name="Yang D."/>
            <person name="Zhao J."/>
        </authorList>
    </citation>
    <scope>NUCLEOTIDE SEQUENCE</scope>
</reference>
<proteinExistence type="evidence at transcript level"/>
<reference evidence="4" key="1">
    <citation type="submission" date="2018-03" db="EMBL/GenBank/DDBJ databases">
        <authorList>
            <person name="Wei Q."/>
        </authorList>
    </citation>
    <scope>NUCLEOTIDE SEQUENCE</scope>
</reference>
<feature type="signal peptide" evidence="2">
    <location>
        <begin position="1"/>
        <end position="20"/>
    </location>
</feature>
<dbReference type="Pfam" id="PF00059">
    <property type="entry name" value="Lectin_C"/>
    <property type="match status" value="1"/>
</dbReference>
<dbReference type="SUPFAM" id="SSF56436">
    <property type="entry name" value="C-type lectin-like"/>
    <property type="match status" value="1"/>
</dbReference>
<sequence>MAKLVYIFGQLLLITYGVWSDRFERETSTGCPIDFVKHESSCYHIFATPTLKWWDAMAYCGIYADGEGSLASIESESEQLFLEKELKTKYPNPVQKDFWLGANDITHEGTWVWIKKDEYVQMYTNWAPGEPNSGTGENCLALYDMEQYKWNDAPCDLPEGFICEVPVRNGNAIIG</sequence>
<dbReference type="InterPro" id="IPR016186">
    <property type="entry name" value="C-type_lectin-like/link_sf"/>
</dbReference>
<dbReference type="InterPro" id="IPR001304">
    <property type="entry name" value="C-type_lectin-like"/>
</dbReference>
<dbReference type="Gene3D" id="3.10.100.10">
    <property type="entry name" value="Mannose-Binding Protein A, subunit A"/>
    <property type="match status" value="1"/>
</dbReference>
<dbReference type="InterPro" id="IPR018378">
    <property type="entry name" value="C-type_lectin_CS"/>
</dbReference>
<evidence type="ECO:0000313" key="4">
    <source>
        <dbReference type="EMBL" id="AZS54110.1"/>
    </source>
</evidence>
<dbReference type="PROSITE" id="PS00615">
    <property type="entry name" value="C_TYPE_LECTIN_1"/>
    <property type="match status" value="1"/>
</dbReference>
<keyword evidence="2" id="KW-0732">Signal</keyword>
<organism evidence="4">
    <name type="scientific">Ruditapes philippinarum</name>
    <name type="common">Japanese carpet shell</name>
    <name type="synonym">Venerupis philippinarum</name>
    <dbReference type="NCBI Taxonomy" id="129788"/>
    <lineage>
        <taxon>Eukaryota</taxon>
        <taxon>Metazoa</taxon>
        <taxon>Spiralia</taxon>
        <taxon>Lophotrochozoa</taxon>
        <taxon>Mollusca</taxon>
        <taxon>Bivalvia</taxon>
        <taxon>Autobranchia</taxon>
        <taxon>Heteroconchia</taxon>
        <taxon>Euheterodonta</taxon>
        <taxon>Imparidentia</taxon>
        <taxon>Neoheterodontei</taxon>
        <taxon>Venerida</taxon>
        <taxon>Veneroidea</taxon>
        <taxon>Veneridae</taxon>
        <taxon>Ruditapes</taxon>
    </lineage>
</organism>
<dbReference type="InterPro" id="IPR050111">
    <property type="entry name" value="C-type_lectin/snaclec_domain"/>
</dbReference>
<dbReference type="PROSITE" id="PS50041">
    <property type="entry name" value="C_TYPE_LECTIN_2"/>
    <property type="match status" value="1"/>
</dbReference>
<evidence type="ECO:0000259" key="3">
    <source>
        <dbReference type="PROSITE" id="PS50041"/>
    </source>
</evidence>
<dbReference type="EMBL" id="MN653934">
    <property type="protein sequence ID" value="QLF99879.1"/>
    <property type="molecule type" value="mRNA"/>
</dbReference>